<dbReference type="EMBL" id="JAGGMS010000001">
    <property type="protein sequence ID" value="MBP2185028.1"/>
    <property type="molecule type" value="Genomic_DNA"/>
</dbReference>
<keyword evidence="3" id="KW-1185">Reference proteome</keyword>
<dbReference type="RefSeq" id="WP_209667972.1">
    <property type="nucleotide sequence ID" value="NZ_JAGGMS010000001.1"/>
</dbReference>
<name>A0ABS4Q024_9PSEU</name>
<organism evidence="2 3">
    <name type="scientific">Amycolatopsis magusensis</name>
    <dbReference type="NCBI Taxonomy" id="882444"/>
    <lineage>
        <taxon>Bacteria</taxon>
        <taxon>Bacillati</taxon>
        <taxon>Actinomycetota</taxon>
        <taxon>Actinomycetes</taxon>
        <taxon>Pseudonocardiales</taxon>
        <taxon>Pseudonocardiaceae</taxon>
        <taxon>Amycolatopsis</taxon>
    </lineage>
</organism>
<evidence type="ECO:0000259" key="1">
    <source>
        <dbReference type="SMART" id="SM00331"/>
    </source>
</evidence>
<feature type="domain" description="PPM-type phosphatase" evidence="1">
    <location>
        <begin position="143"/>
        <end position="330"/>
    </location>
</feature>
<accession>A0ABS4Q024</accession>
<dbReference type="Proteomes" id="UP000741013">
    <property type="component" value="Unassembled WGS sequence"/>
</dbReference>
<sequence length="335" mass="34023">MSTPLATGEFTRHLRVDHVSAVHVAARVARTVAKAAGLPSSLPDQAAVVASELASNLDKHAREGQLYISPVLHGTGVDIIAADTGPGMLDVDRCLADGHTTTGTLGAGLGAIRRMAAEFAVHTVPGEGTLISARVLAPGTTRTPPVAHVNVPAPGEEVSGDLAAVRETGAGFTLLMVDGLGHGPDAAAASAAVLEAFDRDPARPLPALFTELHRGARQTRGAAVAVLRQRGTRGEFLGIGNVSAAVLAGGSARQLLSLPGVVGLRLPPATVRPVELPPGTTVVLHSDGISGDWLPAATTSAGLVPSLLAGSLVHRHRVTRDDSAVLAVKFPGEPA</sequence>
<dbReference type="InterPro" id="IPR003594">
    <property type="entry name" value="HATPase_dom"/>
</dbReference>
<dbReference type="SUPFAM" id="SSF55874">
    <property type="entry name" value="ATPase domain of HSP90 chaperone/DNA topoisomerase II/histidine kinase"/>
    <property type="match status" value="1"/>
</dbReference>
<dbReference type="InterPro" id="IPR036890">
    <property type="entry name" value="HATPase_C_sf"/>
</dbReference>
<dbReference type="Pfam" id="PF07228">
    <property type="entry name" value="SpoIIE"/>
    <property type="match status" value="1"/>
</dbReference>
<dbReference type="Pfam" id="PF13581">
    <property type="entry name" value="HATPase_c_2"/>
    <property type="match status" value="1"/>
</dbReference>
<dbReference type="InterPro" id="IPR036457">
    <property type="entry name" value="PPM-type-like_dom_sf"/>
</dbReference>
<gene>
    <name evidence="2" type="ORF">JOM49_006554</name>
</gene>
<evidence type="ECO:0000313" key="2">
    <source>
        <dbReference type="EMBL" id="MBP2185028.1"/>
    </source>
</evidence>
<dbReference type="PANTHER" id="PTHR35801:SF1">
    <property type="entry name" value="PHOSPHOSERINE PHOSPHATASE RSBX"/>
    <property type="match status" value="1"/>
</dbReference>
<comment type="caution">
    <text evidence="2">The sequence shown here is derived from an EMBL/GenBank/DDBJ whole genome shotgun (WGS) entry which is preliminary data.</text>
</comment>
<proteinExistence type="predicted"/>
<dbReference type="InterPro" id="IPR001932">
    <property type="entry name" value="PPM-type_phosphatase-like_dom"/>
</dbReference>
<dbReference type="Gene3D" id="3.30.565.10">
    <property type="entry name" value="Histidine kinase-like ATPase, C-terminal domain"/>
    <property type="match status" value="1"/>
</dbReference>
<dbReference type="SUPFAM" id="SSF81606">
    <property type="entry name" value="PP2C-like"/>
    <property type="match status" value="1"/>
</dbReference>
<dbReference type="Gene3D" id="3.60.40.10">
    <property type="entry name" value="PPM-type phosphatase domain"/>
    <property type="match status" value="1"/>
</dbReference>
<dbReference type="SMART" id="SM00331">
    <property type="entry name" value="PP2C_SIG"/>
    <property type="match status" value="1"/>
</dbReference>
<protein>
    <submittedName>
        <fullName evidence="2">Anti-sigma regulatory factor (Ser/Thr protein kinase)</fullName>
    </submittedName>
</protein>
<reference evidence="2 3" key="1">
    <citation type="submission" date="2021-03" db="EMBL/GenBank/DDBJ databases">
        <title>Sequencing the genomes of 1000 actinobacteria strains.</title>
        <authorList>
            <person name="Klenk H.-P."/>
        </authorList>
    </citation>
    <scope>NUCLEOTIDE SEQUENCE [LARGE SCALE GENOMIC DNA]</scope>
    <source>
        <strain evidence="2 3">DSM 45510</strain>
    </source>
</reference>
<evidence type="ECO:0000313" key="3">
    <source>
        <dbReference type="Proteomes" id="UP000741013"/>
    </source>
</evidence>
<dbReference type="PANTHER" id="PTHR35801">
    <property type="entry name" value="PHOSPHOSERINE PHOSPHATASE RSBX"/>
    <property type="match status" value="1"/>
</dbReference>
<dbReference type="InterPro" id="IPR039248">
    <property type="entry name" value="Ptase_RsbX"/>
</dbReference>